<comment type="caution">
    <text evidence="1">The sequence shown here is derived from an EMBL/GenBank/DDBJ whole genome shotgun (WGS) entry which is preliminary data.</text>
</comment>
<sequence>MQVILFVGHHKVGSSALQTYLSQNALALLRQGILYPATESQGLATLLERAMSGGDRPDAPMPVNMTEAHNALAFRMISEANKTPVPPLHKGLPGTPAMFKTIERQIEIFEPKVVILAAEVFANFAAISPKMITRLGKFFEGADITITATLRRIDDYLISWHGQRLRFGQAPRALPEALEHYYRNIHFDYRKMLSGWIEQLPEAQLRLRPYDKVVASGGSVQDFMSLAGLPMPTDPARARRVNESLHRGLIEIARRGNAALEPAVAHRLFLSLLQLGPKLDLPPAAEVEMFGAAARSAMVERFAPIHDWLGELAGAPFFADFEDVARLRPHPEAEVTHLALERLRQRHMADIPKAAWDLLERMDVRAD</sequence>
<proteinExistence type="predicted"/>
<dbReference type="Gene3D" id="3.40.50.300">
    <property type="entry name" value="P-loop containing nucleotide triphosphate hydrolases"/>
    <property type="match status" value="1"/>
</dbReference>
<gene>
    <name evidence="1" type="ORF">NHG85_00445</name>
</gene>
<accession>A0A9X2JMJ4</accession>
<dbReference type="InterPro" id="IPR027417">
    <property type="entry name" value="P-loop_NTPase"/>
</dbReference>
<dbReference type="RefSeq" id="WP_253328745.1">
    <property type="nucleotide sequence ID" value="NZ_JAMYXC010000011.1"/>
</dbReference>
<evidence type="ECO:0000313" key="2">
    <source>
        <dbReference type="Proteomes" id="UP001139477"/>
    </source>
</evidence>
<name>A0A9X2JMJ4_9RHOB</name>
<reference evidence="1" key="1">
    <citation type="submission" date="2022-06" db="EMBL/GenBank/DDBJ databases">
        <title>Limimaricola sediminis sp. nov., isolated from an intertidal sediment.</title>
        <authorList>
            <person name="Shao X."/>
        </authorList>
    </citation>
    <scope>NUCLEOTIDE SEQUENCE</scope>
    <source>
        <strain evidence="1">ASW11-118</strain>
    </source>
</reference>
<protein>
    <submittedName>
        <fullName evidence="1">Uncharacterized protein</fullName>
    </submittedName>
</protein>
<organism evidence="1 2">
    <name type="scientific">Limimaricola litoreus</name>
    <dbReference type="NCBI Taxonomy" id="2955316"/>
    <lineage>
        <taxon>Bacteria</taxon>
        <taxon>Pseudomonadati</taxon>
        <taxon>Pseudomonadota</taxon>
        <taxon>Alphaproteobacteria</taxon>
        <taxon>Rhodobacterales</taxon>
        <taxon>Paracoccaceae</taxon>
        <taxon>Limimaricola</taxon>
    </lineage>
</organism>
<dbReference type="Proteomes" id="UP001139477">
    <property type="component" value="Unassembled WGS sequence"/>
</dbReference>
<dbReference type="AlphaFoldDB" id="A0A9X2JMJ4"/>
<keyword evidence="2" id="KW-1185">Reference proteome</keyword>
<dbReference type="EMBL" id="JAMYXC010000011">
    <property type="protein sequence ID" value="MCP1167007.1"/>
    <property type="molecule type" value="Genomic_DNA"/>
</dbReference>
<evidence type="ECO:0000313" key="1">
    <source>
        <dbReference type="EMBL" id="MCP1167007.1"/>
    </source>
</evidence>
<dbReference type="SUPFAM" id="SSF52540">
    <property type="entry name" value="P-loop containing nucleoside triphosphate hydrolases"/>
    <property type="match status" value="1"/>
</dbReference>